<protein>
    <recommendedName>
        <fullName evidence="1">Carbohydrate kinase PfkB domain-containing protein</fullName>
    </recommendedName>
</protein>
<dbReference type="Proteomes" id="UP001497512">
    <property type="component" value="Chromosome 11"/>
</dbReference>
<accession>A0ABP0TGK5</accession>
<dbReference type="InterPro" id="IPR011611">
    <property type="entry name" value="PfkB_dom"/>
</dbReference>
<evidence type="ECO:0000259" key="1">
    <source>
        <dbReference type="Pfam" id="PF00294"/>
    </source>
</evidence>
<keyword evidence="3" id="KW-1185">Reference proteome</keyword>
<gene>
    <name evidence="2" type="ORF">CSSPTR1EN2_LOCUS3322</name>
</gene>
<dbReference type="Pfam" id="PF00294">
    <property type="entry name" value="PfkB"/>
    <property type="match status" value="1"/>
</dbReference>
<proteinExistence type="predicted"/>
<name>A0ABP0TGK5_9BRYO</name>
<evidence type="ECO:0000313" key="2">
    <source>
        <dbReference type="EMBL" id="CAK9196135.1"/>
    </source>
</evidence>
<dbReference type="Gene3D" id="3.40.1190.20">
    <property type="match status" value="1"/>
</dbReference>
<sequence length="505" mass="54318">MSCGVCRSPGCSAQLAYGEQLRRIEREEGRIPLTRLAVTTTRIPLRPEVVNSSRRRRSRRLWQVLPRLKLLPSSTITVTATSLSPAFPNECAERGKKTKWSSNKTVDVTTLGNLCVDIVLNVPQLPPASVEEKFTYMKRLVAAPPDESYWEGGGNCNLTIAGARLGLHCVTLGHVGNEKFGHFLHRVLENEGIEHVDIQEEDNSPIGDDDYDGSTLLCWVLVDPSHQHAFCSRFDFNKSPAFSRIKQLPAGAKSVIQKSKALFVNGFAFDELAPSVVLDAMMCAQEAGCAVAFDPGPRAHTLFRSNVHNRNILEQLLCLCDILLLTADEAEVLTGMADPLASATALLSRGKLSKWVVLKLGADGCLIATSEGIYGAPAFKVDVVDTVGCGDSFAAAVMLGYNMRVSVPITTTIALANAVGAATAMGQGAGRNVASAAKVTDILSGIQQQRGKDSEEHLSISSFGTIMPDASPVKPFSIPMHTAAHDALNLLNVTLNKSHSSEMLV</sequence>
<dbReference type="SUPFAM" id="SSF53613">
    <property type="entry name" value="Ribokinase-like"/>
    <property type="match status" value="1"/>
</dbReference>
<organism evidence="2 3">
    <name type="scientific">Sphagnum troendelagicum</name>
    <dbReference type="NCBI Taxonomy" id="128251"/>
    <lineage>
        <taxon>Eukaryota</taxon>
        <taxon>Viridiplantae</taxon>
        <taxon>Streptophyta</taxon>
        <taxon>Embryophyta</taxon>
        <taxon>Bryophyta</taxon>
        <taxon>Sphagnophytina</taxon>
        <taxon>Sphagnopsida</taxon>
        <taxon>Sphagnales</taxon>
        <taxon>Sphagnaceae</taxon>
        <taxon>Sphagnum</taxon>
    </lineage>
</organism>
<dbReference type="EMBL" id="OZ019903">
    <property type="protein sequence ID" value="CAK9196135.1"/>
    <property type="molecule type" value="Genomic_DNA"/>
</dbReference>
<reference evidence="2" key="1">
    <citation type="submission" date="2024-02" db="EMBL/GenBank/DDBJ databases">
        <authorList>
            <consortium name="ELIXIR-Norway"/>
            <consortium name="Elixir Norway"/>
        </authorList>
    </citation>
    <scope>NUCLEOTIDE SEQUENCE</scope>
</reference>
<dbReference type="PANTHER" id="PTHR47826">
    <property type="entry name" value="OS03G0164700 PROTEIN"/>
    <property type="match status" value="1"/>
</dbReference>
<feature type="domain" description="Carbohydrate kinase PfkB" evidence="1">
    <location>
        <begin position="134"/>
        <end position="431"/>
    </location>
</feature>
<evidence type="ECO:0000313" key="3">
    <source>
        <dbReference type="Proteomes" id="UP001497512"/>
    </source>
</evidence>
<dbReference type="PANTHER" id="PTHR47826:SF1">
    <property type="entry name" value="OS03G0164700 PROTEIN"/>
    <property type="match status" value="1"/>
</dbReference>
<dbReference type="InterPro" id="IPR029056">
    <property type="entry name" value="Ribokinase-like"/>
</dbReference>